<dbReference type="Proteomes" id="UP000276133">
    <property type="component" value="Unassembled WGS sequence"/>
</dbReference>
<evidence type="ECO:0000313" key="2">
    <source>
        <dbReference type="Proteomes" id="UP000276133"/>
    </source>
</evidence>
<proteinExistence type="predicted"/>
<sequence>MIKSKLSEPNQTFEYFVMKSIFQLDPKLEHKINIYHRKLLQFNLHSILMFVHYFESFVALSKHYRRCLLANINNFYRIKLRKLPEVDVPDDPFVHAPFSAA</sequence>
<organism evidence="1 2">
    <name type="scientific">Brachionus plicatilis</name>
    <name type="common">Marine rotifer</name>
    <name type="synonym">Brachionus muelleri</name>
    <dbReference type="NCBI Taxonomy" id="10195"/>
    <lineage>
        <taxon>Eukaryota</taxon>
        <taxon>Metazoa</taxon>
        <taxon>Spiralia</taxon>
        <taxon>Gnathifera</taxon>
        <taxon>Rotifera</taxon>
        <taxon>Eurotatoria</taxon>
        <taxon>Monogononta</taxon>
        <taxon>Pseudotrocha</taxon>
        <taxon>Ploima</taxon>
        <taxon>Brachionidae</taxon>
        <taxon>Brachionus</taxon>
    </lineage>
</organism>
<protein>
    <submittedName>
        <fullName evidence="1">Uncharacterized protein</fullName>
    </submittedName>
</protein>
<dbReference type="AlphaFoldDB" id="A0A3M7R7F1"/>
<evidence type="ECO:0000313" key="1">
    <source>
        <dbReference type="EMBL" id="RNA19334.1"/>
    </source>
</evidence>
<reference evidence="1 2" key="1">
    <citation type="journal article" date="2018" name="Sci. Rep.">
        <title>Genomic signatures of local adaptation to the degree of environmental predictability in rotifers.</title>
        <authorList>
            <person name="Franch-Gras L."/>
            <person name="Hahn C."/>
            <person name="Garcia-Roger E.M."/>
            <person name="Carmona M.J."/>
            <person name="Serra M."/>
            <person name="Gomez A."/>
        </authorList>
    </citation>
    <scope>NUCLEOTIDE SEQUENCE [LARGE SCALE GENOMIC DNA]</scope>
    <source>
        <strain evidence="1">HYR1</strain>
    </source>
</reference>
<gene>
    <name evidence="1" type="ORF">BpHYR1_021160</name>
</gene>
<accession>A0A3M7R7F1</accession>
<comment type="caution">
    <text evidence="1">The sequence shown here is derived from an EMBL/GenBank/DDBJ whole genome shotgun (WGS) entry which is preliminary data.</text>
</comment>
<dbReference type="EMBL" id="REGN01004069">
    <property type="protein sequence ID" value="RNA19334.1"/>
    <property type="molecule type" value="Genomic_DNA"/>
</dbReference>
<name>A0A3M7R7F1_BRAPC</name>
<keyword evidence="2" id="KW-1185">Reference proteome</keyword>